<comment type="function">
    <text evidence="4">Possesses arsenate reductase activity in vitro. Catalyzes the reduction of arsenate [As(V)] to arsenite [As(III)]. May play a role in arsenic retention in roots.</text>
</comment>
<sequence length="146" mass="15968">MTFPGFCCFAKSSRPIMALSFSYVTPSQLINLRRSAKVAIVDVRDEERSYDAHIAGSHHYASGSFSERIPNLVGAVQGNDIVVFHCALSQVRGPACAQTFVDYLSQMNEDPGIKEVMVLERGFNGWQASGRLVCNCTDVPCKSESA</sequence>
<organism evidence="7 8">
    <name type="scientific">Dendrobium thyrsiflorum</name>
    <name type="common">Pinecone-like raceme dendrobium</name>
    <name type="synonym">Orchid</name>
    <dbReference type="NCBI Taxonomy" id="117978"/>
    <lineage>
        <taxon>Eukaryota</taxon>
        <taxon>Viridiplantae</taxon>
        <taxon>Streptophyta</taxon>
        <taxon>Embryophyta</taxon>
        <taxon>Tracheophyta</taxon>
        <taxon>Spermatophyta</taxon>
        <taxon>Magnoliopsida</taxon>
        <taxon>Liliopsida</taxon>
        <taxon>Asparagales</taxon>
        <taxon>Orchidaceae</taxon>
        <taxon>Epidendroideae</taxon>
        <taxon>Malaxideae</taxon>
        <taxon>Dendrobiinae</taxon>
        <taxon>Dendrobium</taxon>
    </lineage>
</organism>
<dbReference type="Pfam" id="PF00581">
    <property type="entry name" value="Rhodanese"/>
    <property type="match status" value="1"/>
</dbReference>
<gene>
    <name evidence="7" type="ORF">M5K25_016368</name>
</gene>
<dbReference type="InterPro" id="IPR001763">
    <property type="entry name" value="Rhodanese-like_dom"/>
</dbReference>
<dbReference type="FunFam" id="3.40.250.10:FF:000037">
    <property type="entry name" value="Dual-specificity phosphatase CDC25"/>
    <property type="match status" value="1"/>
</dbReference>
<evidence type="ECO:0000256" key="1">
    <source>
        <dbReference type="ARBA" id="ARBA00023002"/>
    </source>
</evidence>
<evidence type="ECO:0000256" key="4">
    <source>
        <dbReference type="ARBA" id="ARBA00054697"/>
    </source>
</evidence>
<feature type="domain" description="Rhodanese" evidence="6">
    <location>
        <begin position="34"/>
        <end position="135"/>
    </location>
</feature>
<evidence type="ECO:0000259" key="6">
    <source>
        <dbReference type="PROSITE" id="PS50206"/>
    </source>
</evidence>
<reference evidence="7 8" key="1">
    <citation type="journal article" date="2024" name="Plant Biotechnol. J.">
        <title>Dendrobium thyrsiflorum genome and its molecular insights into genes involved in important horticultural traits.</title>
        <authorList>
            <person name="Chen B."/>
            <person name="Wang J.Y."/>
            <person name="Zheng P.J."/>
            <person name="Li K.L."/>
            <person name="Liang Y.M."/>
            <person name="Chen X.F."/>
            <person name="Zhang C."/>
            <person name="Zhao X."/>
            <person name="He X."/>
            <person name="Zhang G.Q."/>
            <person name="Liu Z.J."/>
            <person name="Xu Q."/>
        </authorList>
    </citation>
    <scope>NUCLEOTIDE SEQUENCE [LARGE SCALE GENOMIC DNA]</scope>
    <source>
        <strain evidence="7">GZMU011</strain>
    </source>
</reference>
<dbReference type="GO" id="GO:0008794">
    <property type="term" value="F:arsenate reductase (glutaredoxin) activity"/>
    <property type="evidence" value="ECO:0007669"/>
    <property type="project" value="UniProtKB-EC"/>
</dbReference>
<evidence type="ECO:0000256" key="3">
    <source>
        <dbReference type="ARBA" id="ARBA00051619"/>
    </source>
</evidence>
<dbReference type="PROSITE" id="PS50206">
    <property type="entry name" value="RHODANESE_3"/>
    <property type="match status" value="1"/>
</dbReference>
<keyword evidence="8" id="KW-1185">Reference proteome</keyword>
<dbReference type="SUPFAM" id="SSF52821">
    <property type="entry name" value="Rhodanese/Cell cycle control phosphatase"/>
    <property type="match status" value="1"/>
</dbReference>
<name>A0ABD0UJH6_DENTH</name>
<evidence type="ECO:0000313" key="8">
    <source>
        <dbReference type="Proteomes" id="UP001552299"/>
    </source>
</evidence>
<dbReference type="SMART" id="SM00450">
    <property type="entry name" value="RHOD"/>
    <property type="match status" value="1"/>
</dbReference>
<dbReference type="PANTHER" id="PTHR10828:SF38">
    <property type="entry name" value="ARSENICAL-RESISTANCE PROTEIN 2-RELATED"/>
    <property type="match status" value="1"/>
</dbReference>
<proteinExistence type="predicted"/>
<dbReference type="Proteomes" id="UP001552299">
    <property type="component" value="Unassembled WGS sequence"/>
</dbReference>
<keyword evidence="1" id="KW-0560">Oxidoreductase</keyword>
<comment type="function">
    <text evidence="5">Possesses phosphatase activity towards p-nitrophenyl phosphate in vitro.</text>
</comment>
<accession>A0ABD0UJH6</accession>
<evidence type="ECO:0000313" key="7">
    <source>
        <dbReference type="EMBL" id="KAL0912944.1"/>
    </source>
</evidence>
<dbReference type="Gene3D" id="3.40.250.10">
    <property type="entry name" value="Rhodanese-like domain"/>
    <property type="match status" value="1"/>
</dbReference>
<evidence type="ECO:0000256" key="5">
    <source>
        <dbReference type="ARBA" id="ARBA00055695"/>
    </source>
</evidence>
<dbReference type="EC" id="1.20.4.1" evidence="2"/>
<protein>
    <recommendedName>
        <fullName evidence="2">arsenate reductase (glutathione/glutaredoxin)</fullName>
        <ecNumber evidence="2">1.20.4.1</ecNumber>
    </recommendedName>
</protein>
<dbReference type="GO" id="GO:0016791">
    <property type="term" value="F:phosphatase activity"/>
    <property type="evidence" value="ECO:0007669"/>
    <property type="project" value="UniProtKB-ARBA"/>
</dbReference>
<comment type="catalytic activity">
    <reaction evidence="3">
        <text>[glutaredoxin]-dithiol + arsenate + glutathione + H(+) = glutathionyl-S-S-[glutaredoxin] + arsenite + H2O</text>
        <dbReference type="Rhea" id="RHEA:22016"/>
        <dbReference type="Rhea" id="RHEA-COMP:10729"/>
        <dbReference type="Rhea" id="RHEA-COMP:17668"/>
        <dbReference type="ChEBI" id="CHEBI:15377"/>
        <dbReference type="ChEBI" id="CHEBI:15378"/>
        <dbReference type="ChEBI" id="CHEBI:29242"/>
        <dbReference type="ChEBI" id="CHEBI:29950"/>
        <dbReference type="ChEBI" id="CHEBI:48597"/>
        <dbReference type="ChEBI" id="CHEBI:57925"/>
        <dbReference type="ChEBI" id="CHEBI:146199"/>
        <dbReference type="EC" id="1.20.4.1"/>
    </reaction>
</comment>
<dbReference type="PANTHER" id="PTHR10828">
    <property type="entry name" value="M-PHASE INDUCER PHOSPHATASE DUAL SPECIFICITY PHOSPHATASE CDC25"/>
    <property type="match status" value="1"/>
</dbReference>
<dbReference type="AlphaFoldDB" id="A0ABD0UJH6"/>
<comment type="caution">
    <text evidence="7">The sequence shown here is derived from an EMBL/GenBank/DDBJ whole genome shotgun (WGS) entry which is preliminary data.</text>
</comment>
<evidence type="ECO:0000256" key="2">
    <source>
        <dbReference type="ARBA" id="ARBA00038969"/>
    </source>
</evidence>
<dbReference type="InterPro" id="IPR036873">
    <property type="entry name" value="Rhodanese-like_dom_sf"/>
</dbReference>
<dbReference type="EMBL" id="JANQDX010000013">
    <property type="protein sequence ID" value="KAL0912944.1"/>
    <property type="molecule type" value="Genomic_DNA"/>
</dbReference>